<keyword evidence="3" id="KW-1185">Reference proteome</keyword>
<sequence length="168" mass="18581">MAATLLLRLGSEKEGSNQGDTRHRTRFVAKGYSQVKGVDFDDVFFAVVKHTSTQALLALVASNNLELEQLRVKTTFLHEDLNDDTFTCNNLKALGLKARNTILMYAMVSTRLDISHVVSVKATLQAIVALSTTEAEYMAIKNAVKEAIWLRDKIVLTSGRGRVDVPKT</sequence>
<dbReference type="InterPro" id="IPR013103">
    <property type="entry name" value="RVT_2"/>
</dbReference>
<dbReference type="AlphaFoldDB" id="A0A5B6WJS4"/>
<dbReference type="Pfam" id="PF07727">
    <property type="entry name" value="RVT_2"/>
    <property type="match status" value="1"/>
</dbReference>
<organism evidence="2 3">
    <name type="scientific">Gossypium australe</name>
    <dbReference type="NCBI Taxonomy" id="47621"/>
    <lineage>
        <taxon>Eukaryota</taxon>
        <taxon>Viridiplantae</taxon>
        <taxon>Streptophyta</taxon>
        <taxon>Embryophyta</taxon>
        <taxon>Tracheophyta</taxon>
        <taxon>Spermatophyta</taxon>
        <taxon>Magnoliopsida</taxon>
        <taxon>eudicotyledons</taxon>
        <taxon>Gunneridae</taxon>
        <taxon>Pentapetalae</taxon>
        <taxon>rosids</taxon>
        <taxon>malvids</taxon>
        <taxon>Malvales</taxon>
        <taxon>Malvaceae</taxon>
        <taxon>Malvoideae</taxon>
        <taxon>Gossypium</taxon>
    </lineage>
</organism>
<reference evidence="3" key="1">
    <citation type="journal article" date="2019" name="Plant Biotechnol. J.">
        <title>Genome sequencing of the Australian wild diploid species Gossypium australe highlights disease resistance and delayed gland morphogenesis.</title>
        <authorList>
            <person name="Cai Y."/>
            <person name="Cai X."/>
            <person name="Wang Q."/>
            <person name="Wang P."/>
            <person name="Zhang Y."/>
            <person name="Cai C."/>
            <person name="Xu Y."/>
            <person name="Wang K."/>
            <person name="Zhou Z."/>
            <person name="Wang C."/>
            <person name="Geng S."/>
            <person name="Li B."/>
            <person name="Dong Q."/>
            <person name="Hou Y."/>
            <person name="Wang H."/>
            <person name="Ai P."/>
            <person name="Liu Z."/>
            <person name="Yi F."/>
            <person name="Sun M."/>
            <person name="An G."/>
            <person name="Cheng J."/>
            <person name="Zhang Y."/>
            <person name="Shi Q."/>
            <person name="Xie Y."/>
            <person name="Shi X."/>
            <person name="Chang Y."/>
            <person name="Huang F."/>
            <person name="Chen Y."/>
            <person name="Hong S."/>
            <person name="Mi L."/>
            <person name="Sun Q."/>
            <person name="Zhang L."/>
            <person name="Zhou B."/>
            <person name="Peng R."/>
            <person name="Zhang X."/>
            <person name="Liu F."/>
        </authorList>
    </citation>
    <scope>NUCLEOTIDE SEQUENCE [LARGE SCALE GENOMIC DNA]</scope>
    <source>
        <strain evidence="3">cv. PA1801</strain>
    </source>
</reference>
<feature type="domain" description="Reverse transcriptase Ty1/copia-type" evidence="1">
    <location>
        <begin position="16"/>
        <end position="87"/>
    </location>
</feature>
<evidence type="ECO:0000313" key="2">
    <source>
        <dbReference type="EMBL" id="KAA3481488.1"/>
    </source>
</evidence>
<name>A0A5B6WJS4_9ROSI</name>
<dbReference type="OrthoDB" id="1298460at2759"/>
<dbReference type="Proteomes" id="UP000325315">
    <property type="component" value="Unassembled WGS sequence"/>
</dbReference>
<dbReference type="EMBL" id="SMMG02000003">
    <property type="protein sequence ID" value="KAA3481488.1"/>
    <property type="molecule type" value="Genomic_DNA"/>
</dbReference>
<comment type="caution">
    <text evidence="2">The sequence shown here is derived from an EMBL/GenBank/DDBJ whole genome shotgun (WGS) entry which is preliminary data.</text>
</comment>
<gene>
    <name evidence="2" type="ORF">EPI10_021850</name>
</gene>
<evidence type="ECO:0000259" key="1">
    <source>
        <dbReference type="Pfam" id="PF07727"/>
    </source>
</evidence>
<evidence type="ECO:0000313" key="3">
    <source>
        <dbReference type="Proteomes" id="UP000325315"/>
    </source>
</evidence>
<proteinExistence type="predicted"/>
<protein>
    <submittedName>
        <fullName evidence="2">Retrovirus-related Pol polyprotein from transposon TNT 1-94</fullName>
    </submittedName>
</protein>
<accession>A0A5B6WJS4</accession>